<evidence type="ECO:0000256" key="1">
    <source>
        <dbReference type="SAM" id="Phobius"/>
    </source>
</evidence>
<feature type="transmembrane region" description="Helical" evidence="1">
    <location>
        <begin position="428"/>
        <end position="445"/>
    </location>
</feature>
<evidence type="ECO:0008006" key="4">
    <source>
        <dbReference type="Google" id="ProtNLM"/>
    </source>
</evidence>
<feature type="transmembrane region" description="Helical" evidence="1">
    <location>
        <begin position="230"/>
        <end position="254"/>
    </location>
</feature>
<accession>A0A4R9C2P4</accession>
<dbReference type="PANTHER" id="PTHR37305:SF1">
    <property type="entry name" value="MEMBRANE PROTEIN"/>
    <property type="match status" value="1"/>
</dbReference>
<organism evidence="2 3">
    <name type="scientific">Helcococcus ovis</name>
    <dbReference type="NCBI Taxonomy" id="72026"/>
    <lineage>
        <taxon>Bacteria</taxon>
        <taxon>Bacillati</taxon>
        <taxon>Bacillota</taxon>
        <taxon>Tissierellia</taxon>
        <taxon>Tissierellales</taxon>
        <taxon>Peptoniphilaceae</taxon>
        <taxon>Helcococcus</taxon>
    </lineage>
</organism>
<dbReference type="RefSeq" id="WP_134743922.1">
    <property type="nucleotide sequence ID" value="NZ_CP119762.1"/>
</dbReference>
<feature type="transmembrane region" description="Helical" evidence="1">
    <location>
        <begin position="280"/>
        <end position="303"/>
    </location>
</feature>
<keyword evidence="1" id="KW-0812">Transmembrane</keyword>
<feature type="transmembrane region" description="Helical" evidence="1">
    <location>
        <begin position="658"/>
        <end position="678"/>
    </location>
</feature>
<dbReference type="PANTHER" id="PTHR37305">
    <property type="entry name" value="INTEGRAL MEMBRANE PROTEIN-RELATED"/>
    <property type="match status" value="1"/>
</dbReference>
<name>A0A4R9C2P4_9FIRM</name>
<proteinExistence type="predicted"/>
<keyword evidence="1" id="KW-1133">Transmembrane helix</keyword>
<dbReference type="GO" id="GO:0005886">
    <property type="term" value="C:plasma membrane"/>
    <property type="evidence" value="ECO:0007669"/>
    <property type="project" value="UniProtKB-SubCell"/>
</dbReference>
<feature type="transmembrane region" description="Helical" evidence="1">
    <location>
        <begin position="793"/>
        <end position="826"/>
    </location>
</feature>
<dbReference type="GO" id="GO:0140359">
    <property type="term" value="F:ABC-type transporter activity"/>
    <property type="evidence" value="ECO:0007669"/>
    <property type="project" value="InterPro"/>
</dbReference>
<dbReference type="AlphaFoldDB" id="A0A4R9C2P4"/>
<gene>
    <name evidence="2" type="ORF">EQF91_07115</name>
</gene>
<feature type="transmembrane region" description="Helical" evidence="1">
    <location>
        <begin position="310"/>
        <end position="327"/>
    </location>
</feature>
<sequence>MIKLEIKKIYKSKLILFTILFAVIMSFYVNYRSNTKDGLYIEYSSYESFSPLSIFYENFSENEYKLMNKENYGLDFEKMFKYHYRNYPKLMNFMTNIDKKSFKEKYDISKDFFYLEYNNLRDAIEYNKKYGLEIDDENDLKSWKYGIFEMEYIKENDLHTNIGYFEFLSTNYARRIIYNSKIIFGIPFLVFAILIFYGILSKEREDGTINLLKTQPIDYRKLVISKLISMNLISIIYLSSFFIFFALICFVQGINLGGFREIYRIFYDGVDPRYFKAYELILLILLSFTIIMNLIYSIIILINSIFRSKYSSLAFLISIFGLGYTFTENIKSLKTVFNPIYAMDHVRSIKGKINCVVEKNGLGTYQNINHSSLIYLLIFFIISVFLIFVAAKLSEFDFKVYEKEKQININKYSVFKFEVRKIVNNQSFVIYLLATLILIFSLHFFEVTEVLNGINFNLKPKGKLELYKHHLLLEEKKLKNLNGDMAESIQFNIEKYKKIINNYNNLIDGYNKNDSKKFYKAQSFQDKLEYDMRGMGGKIKKTPLTIYENILLNNVSVDNNVKPIVKQYFIFSHYQKFKSNFEETLDRKNAKYLTNSGIYTTYRMLKYQDLDIIFLGIIMFMIINGYVSEKENGSQLNMIYTQPLNRFKYNITKVFSQIYVLSIFCFVVFAFAILNGVITERFGEIKQPVIHYLTYVKNFNSINEEDALKTISTMPIWQYLTKTFIVMIMQGFLISSIATLFSIYTKSKNLLIAMTSGFILTGVILTNLLNVNIVKLYSPFSYLFANKVADNSVMIRNVIIGGNFVTSIMVLTVWSIIFMIIGSMIVNKRKQKI</sequence>
<feature type="transmembrane region" description="Helical" evidence="1">
    <location>
        <begin position="612"/>
        <end position="628"/>
    </location>
</feature>
<feature type="transmembrane region" description="Helical" evidence="1">
    <location>
        <begin position="12"/>
        <end position="31"/>
    </location>
</feature>
<feature type="transmembrane region" description="Helical" evidence="1">
    <location>
        <begin position="751"/>
        <end position="773"/>
    </location>
</feature>
<comment type="caution">
    <text evidence="2">The sequence shown here is derived from an EMBL/GenBank/DDBJ whole genome shotgun (WGS) entry which is preliminary data.</text>
</comment>
<reference evidence="2 3" key="1">
    <citation type="submission" date="2019-01" db="EMBL/GenBank/DDBJ databases">
        <title>Draft Genome Sequences of Helcococcus ovis Strains Isolated from the Uterus and Vagina of Dairy Cows with Metritis.</title>
        <authorList>
            <person name="Cunha F."/>
            <person name="Jeon S.J."/>
            <person name="Kutzer P."/>
            <person name="Galvao K.N."/>
        </authorList>
    </citation>
    <scope>NUCLEOTIDE SEQUENCE [LARGE SCALE GENOMIC DNA]</scope>
    <source>
        <strain evidence="2 3">KG-37</strain>
    </source>
</reference>
<feature type="transmembrane region" description="Helical" evidence="1">
    <location>
        <begin position="182"/>
        <end position="200"/>
    </location>
</feature>
<evidence type="ECO:0000313" key="3">
    <source>
        <dbReference type="Proteomes" id="UP000297454"/>
    </source>
</evidence>
<keyword evidence="1" id="KW-0472">Membrane</keyword>
<dbReference type="Proteomes" id="UP000297454">
    <property type="component" value="Unassembled WGS sequence"/>
</dbReference>
<dbReference type="Pfam" id="PF12679">
    <property type="entry name" value="ABC2_membrane_2"/>
    <property type="match status" value="1"/>
</dbReference>
<dbReference type="EMBL" id="SCFR01000029">
    <property type="protein sequence ID" value="TFF64784.1"/>
    <property type="molecule type" value="Genomic_DNA"/>
</dbReference>
<feature type="transmembrane region" description="Helical" evidence="1">
    <location>
        <begin position="373"/>
        <end position="393"/>
    </location>
</feature>
<keyword evidence="3" id="KW-1185">Reference proteome</keyword>
<feature type="transmembrane region" description="Helical" evidence="1">
    <location>
        <begin position="724"/>
        <end position="744"/>
    </location>
</feature>
<evidence type="ECO:0000313" key="2">
    <source>
        <dbReference type="EMBL" id="TFF64784.1"/>
    </source>
</evidence>
<protein>
    <recommendedName>
        <fullName evidence="4">ABC transporter permease</fullName>
    </recommendedName>
</protein>